<dbReference type="PANTHER" id="PTHR42846:SF1">
    <property type="entry name" value="NI-SIROHYDROCHLORIN A,C-DIAMIDE REDUCTIVE CYCLASE COMPLEX, COMPONENT CFBD"/>
    <property type="match status" value="1"/>
</dbReference>
<dbReference type="Pfam" id="PF00148">
    <property type="entry name" value="Oxidored_nitro"/>
    <property type="match status" value="1"/>
</dbReference>
<evidence type="ECO:0000259" key="1">
    <source>
        <dbReference type="Pfam" id="PF00148"/>
    </source>
</evidence>
<dbReference type="PANTHER" id="PTHR42846">
    <property type="entry name" value="NI-SIROHYDROCHLORIN A,C-DIAMIDE REDUCTIVE CYCLASE COMPLEX, COMPONENT CFBD"/>
    <property type="match status" value="1"/>
</dbReference>
<protein>
    <submittedName>
        <fullName evidence="2">Nitrogenase cofactor scaffold and assembly proteins</fullName>
    </submittedName>
</protein>
<feature type="domain" description="Nitrogenase/oxidoreductase component 1" evidence="1">
    <location>
        <begin position="32"/>
        <end position="413"/>
    </location>
</feature>
<accession>A0A0S6U314</accession>
<dbReference type="Proteomes" id="UP000054164">
    <property type="component" value="Unassembled WGS sequence"/>
</dbReference>
<dbReference type="SUPFAM" id="SSF53807">
    <property type="entry name" value="Helical backbone' metal receptor"/>
    <property type="match status" value="1"/>
</dbReference>
<organism evidence="2">
    <name type="scientific">Clostridium botulinum B str. Osaka05</name>
    <dbReference type="NCBI Taxonomy" id="1407017"/>
    <lineage>
        <taxon>Bacteria</taxon>
        <taxon>Bacillati</taxon>
        <taxon>Bacillota</taxon>
        <taxon>Clostridia</taxon>
        <taxon>Eubacteriales</taxon>
        <taxon>Clostridiaceae</taxon>
        <taxon>Clostridium</taxon>
    </lineage>
</organism>
<reference evidence="2" key="1">
    <citation type="submission" date="2013-10" db="EMBL/GenBank/DDBJ databases">
        <title>Draft genome sequence of Clostridium botulinum type B strain Osaka05.</title>
        <authorList>
            <person name="Sakaguchi Y."/>
            <person name="Hosomi K."/>
            <person name="Uchiyama J."/>
            <person name="Ogura Y."/>
            <person name="Sakaguchi M."/>
            <person name="Kohda T."/>
            <person name="Mukamoto M."/>
            <person name="Misawa N."/>
            <person name="Matsuzaki S."/>
            <person name="Hayashi T."/>
            <person name="Kozaki S."/>
        </authorList>
    </citation>
    <scope>NUCLEOTIDE SEQUENCE</scope>
    <source>
        <strain evidence="2">Osaka05</strain>
    </source>
</reference>
<dbReference type="Gene3D" id="3.40.50.1980">
    <property type="entry name" value="Nitrogenase molybdenum iron protein domain"/>
    <property type="match status" value="2"/>
</dbReference>
<dbReference type="HOGENOM" id="CLU_051833_0_0_9"/>
<sequence length="431" mass="48763">MKELKHLKPLSSVKTNAGVKFLTPAAFPGNHCPMHTALALSARVKGMSTLVVGTPECGTYSRNVVYNIKSQKGELHWTYILDSNEVVFGCRKGLIKTIKEMDKSGAKAIMIILTCVPEIIGEDIEGIVHETQPEVSAQLTYVLMAHFKCNSYPSGYWKTLVAFGNLMKKGKRSTDTINILGRSPREKHVPMPGLLTALEKRGFYLRMLAPKSDVEDFIASPDAALNIVLSPFMNPLAEMMWEKFKVPFISLHETYDVFEIDDLYEAVEKALKIKFNHEFDESREKAIALQRQIEDVFKGKSYILTHIGAMMPLPFVLYLTKFEMKPMLLHMDEFYPDDRKWAKAIKEQGYDPMICHMVNDNADIELLEGIEAELSLGELLKDSSLIPCVPYLEVLYGQIGYERTVALLSRMLKVYEKVKAEEIGRNNHGNS</sequence>
<name>A0A0S6U314_CLOBO</name>
<evidence type="ECO:0000313" key="2">
    <source>
        <dbReference type="EMBL" id="GAE01186.1"/>
    </source>
</evidence>
<dbReference type="GO" id="GO:0016491">
    <property type="term" value="F:oxidoreductase activity"/>
    <property type="evidence" value="ECO:0007669"/>
    <property type="project" value="InterPro"/>
</dbReference>
<dbReference type="InterPro" id="IPR052673">
    <property type="entry name" value="Ni-siroh_cyclase_CfbD"/>
</dbReference>
<gene>
    <name evidence="2" type="ORF">CBO05C_0876</name>
</gene>
<dbReference type="RefSeq" id="WP_030033689.1">
    <property type="nucleotide sequence ID" value="NZ_DF384213.1"/>
</dbReference>
<proteinExistence type="predicted"/>
<dbReference type="InterPro" id="IPR000510">
    <property type="entry name" value="Nase/OxRdtase_comp1"/>
</dbReference>
<dbReference type="EMBL" id="DF384213">
    <property type="protein sequence ID" value="GAE01186.1"/>
    <property type="molecule type" value="Genomic_DNA"/>
</dbReference>
<dbReference type="AlphaFoldDB" id="A0A0S6U314"/>